<dbReference type="EMBL" id="AFOC01000060">
    <property type="protein sequence ID" value="EGV50858.1"/>
    <property type="molecule type" value="Genomic_DNA"/>
</dbReference>
<dbReference type="PANTHER" id="PTHR33202:SF7">
    <property type="entry name" value="FERRIC UPTAKE REGULATION PROTEIN"/>
    <property type="match status" value="1"/>
</dbReference>
<gene>
    <name evidence="11" type="primary">fur</name>
    <name evidence="12" type="ORF">Rifp1Sym_cg00120</name>
</gene>
<dbReference type="GO" id="GO:1900376">
    <property type="term" value="P:regulation of secondary metabolite biosynthetic process"/>
    <property type="evidence" value="ECO:0007669"/>
    <property type="project" value="TreeGrafter"/>
</dbReference>
<protein>
    <recommendedName>
        <fullName evidence="3 11">Ferric uptake regulation protein</fullName>
    </recommendedName>
</protein>
<sequence length="144" mass="16283">MNEALRRADDMEPAVDVESMLRSSGIYPTPQRVSIGELLFARKQHLTAEQIHERVSQRFRRVSKATVYNTLALFVSKGLLRELVADPARTFYDSNTQPHHHFFNIDTGELSDIPGDQLLNLPEGILPEGTKVKAVDIVVRVCNR</sequence>
<keyword evidence="10 11" id="KW-0804">Transcription</keyword>
<dbReference type="SUPFAM" id="SSF46785">
    <property type="entry name" value="Winged helix' DNA-binding domain"/>
    <property type="match status" value="1"/>
</dbReference>
<keyword evidence="11" id="KW-0408">Iron</keyword>
<keyword evidence="7 11" id="KW-0862">Zinc</keyword>
<evidence type="ECO:0000256" key="1">
    <source>
        <dbReference type="ARBA" id="ARBA00004496"/>
    </source>
</evidence>
<evidence type="ECO:0000256" key="5">
    <source>
        <dbReference type="ARBA" id="ARBA00022491"/>
    </source>
</evidence>
<proteinExistence type="inferred from homology"/>
<dbReference type="InterPro" id="IPR036388">
    <property type="entry name" value="WH-like_DNA-bd_sf"/>
</dbReference>
<evidence type="ECO:0000256" key="10">
    <source>
        <dbReference type="ARBA" id="ARBA00023163"/>
    </source>
</evidence>
<dbReference type="InterPro" id="IPR036390">
    <property type="entry name" value="WH_DNA-bd_sf"/>
</dbReference>
<keyword evidence="6 11" id="KW-0479">Metal-binding</keyword>
<evidence type="ECO:0000256" key="4">
    <source>
        <dbReference type="ARBA" id="ARBA00022490"/>
    </source>
</evidence>
<keyword evidence="13" id="KW-1185">Reference proteome</keyword>
<comment type="subcellular location">
    <subcellularLocation>
        <location evidence="1 11">Cytoplasm</location>
    </subcellularLocation>
</comment>
<reference evidence="12" key="1">
    <citation type="journal article" date="2011" name="ISME J.">
        <title>The endosymbionts of the deep-sea tubeworms Riftia pachyptila and Tevnia jerichonana share an identical physiology as revealed by proteogenomic analyses.</title>
        <authorList>
            <person name="Gardebrecht A."/>
            <person name="Markert S."/>
            <person name="Felbeck H."/>
            <person name="Thuermer A."/>
            <person name="Albrecht D."/>
            <person name="Wollherr A."/>
            <person name="Kabisch J."/>
            <person name="Lehmann R."/>
            <person name="Daniel R."/>
            <person name="Liesegang H."/>
            <person name="Hecker M."/>
            <person name="Sievert S.M."/>
            <person name="Schweder T."/>
        </authorList>
    </citation>
    <scope>NUCLEOTIDE SEQUENCE [LARGE SCALE GENOMIC DNA]</scope>
</reference>
<dbReference type="GO" id="GO:0000976">
    <property type="term" value="F:transcription cis-regulatory region binding"/>
    <property type="evidence" value="ECO:0007669"/>
    <property type="project" value="TreeGrafter"/>
</dbReference>
<dbReference type="CDD" id="cd07153">
    <property type="entry name" value="Fur_like"/>
    <property type="match status" value="1"/>
</dbReference>
<evidence type="ECO:0000256" key="6">
    <source>
        <dbReference type="ARBA" id="ARBA00022723"/>
    </source>
</evidence>
<evidence type="ECO:0000313" key="13">
    <source>
        <dbReference type="Proteomes" id="UP000004491"/>
    </source>
</evidence>
<dbReference type="PANTHER" id="PTHR33202">
    <property type="entry name" value="ZINC UPTAKE REGULATION PROTEIN"/>
    <property type="match status" value="1"/>
</dbReference>
<dbReference type="GO" id="GO:0003700">
    <property type="term" value="F:DNA-binding transcription factor activity"/>
    <property type="evidence" value="ECO:0007669"/>
    <property type="project" value="UniProtKB-UniRule"/>
</dbReference>
<evidence type="ECO:0000256" key="8">
    <source>
        <dbReference type="ARBA" id="ARBA00023015"/>
    </source>
</evidence>
<evidence type="ECO:0000256" key="9">
    <source>
        <dbReference type="ARBA" id="ARBA00023125"/>
    </source>
</evidence>
<dbReference type="Proteomes" id="UP000004491">
    <property type="component" value="Unassembled WGS sequence"/>
</dbReference>
<keyword evidence="4 11" id="KW-0963">Cytoplasm</keyword>
<dbReference type="Gene3D" id="1.10.10.10">
    <property type="entry name" value="Winged helix-like DNA-binding domain superfamily/Winged helix DNA-binding domain"/>
    <property type="match status" value="1"/>
</dbReference>
<keyword evidence="8 11" id="KW-0805">Transcription regulation</keyword>
<evidence type="ECO:0000256" key="2">
    <source>
        <dbReference type="ARBA" id="ARBA00007957"/>
    </source>
</evidence>
<comment type="caution">
    <text evidence="12">The sequence shown here is derived from an EMBL/GenBank/DDBJ whole genome shotgun (WGS) entry which is preliminary data.</text>
</comment>
<evidence type="ECO:0000256" key="11">
    <source>
        <dbReference type="RuleBase" id="RU364037"/>
    </source>
</evidence>
<name>G2DEV1_9GAMM</name>
<organism evidence="12 13">
    <name type="scientific">endosymbiont of Riftia pachyptila</name>
    <name type="common">vent Ph05</name>
    <dbReference type="NCBI Taxonomy" id="1048808"/>
    <lineage>
        <taxon>Bacteria</taxon>
        <taxon>Pseudomonadati</taxon>
        <taxon>Pseudomonadota</taxon>
        <taxon>Gammaproteobacteria</taxon>
        <taxon>sulfur-oxidizing symbionts</taxon>
    </lineage>
</organism>
<evidence type="ECO:0000256" key="3">
    <source>
        <dbReference type="ARBA" id="ARBA00020910"/>
    </source>
</evidence>
<dbReference type="AlphaFoldDB" id="G2DEV1"/>
<evidence type="ECO:0000313" key="12">
    <source>
        <dbReference type="EMBL" id="EGV50858.1"/>
    </source>
</evidence>
<dbReference type="GO" id="GO:0008270">
    <property type="term" value="F:zinc ion binding"/>
    <property type="evidence" value="ECO:0007669"/>
    <property type="project" value="TreeGrafter"/>
</dbReference>
<evidence type="ECO:0000256" key="7">
    <source>
        <dbReference type="ARBA" id="ARBA00022833"/>
    </source>
</evidence>
<dbReference type="GO" id="GO:0045892">
    <property type="term" value="P:negative regulation of DNA-templated transcription"/>
    <property type="evidence" value="ECO:0007669"/>
    <property type="project" value="TreeGrafter"/>
</dbReference>
<keyword evidence="9 11" id="KW-0238">DNA-binding</keyword>
<keyword evidence="5 11" id="KW-0678">Repressor</keyword>
<accession>G2DEV1</accession>
<dbReference type="GO" id="GO:0005737">
    <property type="term" value="C:cytoplasm"/>
    <property type="evidence" value="ECO:0007669"/>
    <property type="project" value="UniProtKB-SubCell"/>
</dbReference>
<dbReference type="FunFam" id="1.10.10.10:FF:000007">
    <property type="entry name" value="Ferric uptake regulation protein"/>
    <property type="match status" value="1"/>
</dbReference>
<comment type="subunit">
    <text evidence="11">Homodimer.</text>
</comment>
<comment type="similarity">
    <text evidence="2 11">Belongs to the Fur family.</text>
</comment>
<dbReference type="Pfam" id="PF01475">
    <property type="entry name" value="FUR"/>
    <property type="match status" value="1"/>
</dbReference>
<dbReference type="InterPro" id="IPR002481">
    <property type="entry name" value="FUR"/>
</dbReference>